<evidence type="ECO:0000313" key="2">
    <source>
        <dbReference type="Proteomes" id="UP000552954"/>
    </source>
</evidence>
<accession>A0A849KE71</accession>
<proteinExistence type="predicted"/>
<dbReference type="InterPro" id="IPR026286">
    <property type="entry name" value="MaiA/AMDase"/>
</dbReference>
<dbReference type="SUPFAM" id="SSF53822">
    <property type="entry name" value="Periplasmic binding protein-like I"/>
    <property type="match status" value="1"/>
</dbReference>
<reference evidence="1 2" key="2">
    <citation type="submission" date="2020-06" db="EMBL/GenBank/DDBJ databases">
        <title>Ramlibacter rhizophilus sp. nov., isolated from rhizosphere soil of national flower Mugunghwa from South Korea.</title>
        <authorList>
            <person name="Zheng-Fei Y."/>
            <person name="Huan T."/>
        </authorList>
    </citation>
    <scope>NUCLEOTIDE SEQUENCE [LARGE SCALE GENOMIC DNA]</scope>
    <source>
        <strain evidence="1 2">B156</strain>
    </source>
</reference>
<dbReference type="AlphaFoldDB" id="A0A849KE71"/>
<dbReference type="InterPro" id="IPR028082">
    <property type="entry name" value="Peripla_BP_I"/>
</dbReference>
<dbReference type="Pfam" id="PF17645">
    <property type="entry name" value="Amdase"/>
    <property type="match status" value="1"/>
</dbReference>
<gene>
    <name evidence="1" type="ORF">HK415_19230</name>
</gene>
<keyword evidence="2" id="KW-1185">Reference proteome</keyword>
<dbReference type="Proteomes" id="UP000552954">
    <property type="component" value="Unassembled WGS sequence"/>
</dbReference>
<organism evidence="1 2">
    <name type="scientific">Ramlibacter montanisoli</name>
    <dbReference type="NCBI Taxonomy" id="2732512"/>
    <lineage>
        <taxon>Bacteria</taxon>
        <taxon>Pseudomonadati</taxon>
        <taxon>Pseudomonadota</taxon>
        <taxon>Betaproteobacteria</taxon>
        <taxon>Burkholderiales</taxon>
        <taxon>Comamonadaceae</taxon>
        <taxon>Ramlibacter</taxon>
    </lineage>
</organism>
<dbReference type="PANTHER" id="PTHR40267">
    <property type="entry name" value="BLR3294 PROTEIN"/>
    <property type="match status" value="1"/>
</dbReference>
<dbReference type="Gene3D" id="3.40.50.12500">
    <property type="match status" value="1"/>
</dbReference>
<dbReference type="InterPro" id="IPR053714">
    <property type="entry name" value="Iso_Racemase_Enz_sf"/>
</dbReference>
<dbReference type="EMBL" id="JABFCS010000001">
    <property type="protein sequence ID" value="NNU44834.1"/>
    <property type="molecule type" value="Genomic_DNA"/>
</dbReference>
<name>A0A849KE71_9BURK</name>
<reference evidence="1 2" key="1">
    <citation type="submission" date="2020-05" db="EMBL/GenBank/DDBJ databases">
        <authorList>
            <person name="Khan S.A."/>
            <person name="Jeon C.O."/>
            <person name="Chun B.H."/>
        </authorList>
    </citation>
    <scope>NUCLEOTIDE SEQUENCE [LARGE SCALE GENOMIC DNA]</scope>
    <source>
        <strain evidence="1 2">B156</strain>
    </source>
</reference>
<dbReference type="PANTHER" id="PTHR40267:SF1">
    <property type="entry name" value="BLR3294 PROTEIN"/>
    <property type="match status" value="1"/>
</dbReference>
<protein>
    <submittedName>
        <fullName evidence="1">Asp/Glu/hydantoin racemase</fullName>
    </submittedName>
</protein>
<evidence type="ECO:0000313" key="1">
    <source>
        <dbReference type="EMBL" id="NNU44834.1"/>
    </source>
</evidence>
<dbReference type="PIRSF" id="PIRSF015736">
    <property type="entry name" value="MI"/>
    <property type="match status" value="1"/>
</dbReference>
<comment type="caution">
    <text evidence="1">The sequence shown here is derived from an EMBL/GenBank/DDBJ whole genome shotgun (WGS) entry which is preliminary data.</text>
</comment>
<sequence length="274" mass="29372">MRGITIRPSPILEPGRTAFPETCHVTLPLRLGVLTPSSNTALEPLTSALAAALPGASAHFARFKVTEIALDAAALGQFDDSKILAAAELLADAKVDVIGWSGTSSGWLGFDRDRQLVERIRERTGIPATTAVLALNELLAIRKVRRLAFVTPYTQDVQERIVANYRALGIEVVAERHLGIRVNHDFAGVAPQVLRGLMDEVARERPQAITTFCTNLRAAPLAAEIERAHGIPLLDTVSTTVWGMVRAAGASPAAITGWGSCSNGPEALPRHARR</sequence>